<dbReference type="Proteomes" id="UP001066276">
    <property type="component" value="Chromosome 3_2"/>
</dbReference>
<name>A0AAV7TVH9_PLEWA</name>
<evidence type="ECO:0000313" key="3">
    <source>
        <dbReference type="Proteomes" id="UP001066276"/>
    </source>
</evidence>
<dbReference type="EMBL" id="JANPWB010000006">
    <property type="protein sequence ID" value="KAJ1179829.1"/>
    <property type="molecule type" value="Genomic_DNA"/>
</dbReference>
<protein>
    <submittedName>
        <fullName evidence="2">Uncharacterized protein</fullName>
    </submittedName>
</protein>
<keyword evidence="3" id="KW-1185">Reference proteome</keyword>
<comment type="caution">
    <text evidence="2">The sequence shown here is derived from an EMBL/GenBank/DDBJ whole genome shotgun (WGS) entry which is preliminary data.</text>
</comment>
<dbReference type="AlphaFoldDB" id="A0AAV7TVH9"/>
<proteinExistence type="predicted"/>
<accession>A0AAV7TVH9</accession>
<reference evidence="2" key="1">
    <citation type="journal article" date="2022" name="bioRxiv">
        <title>Sequencing and chromosome-scale assembly of the giantPleurodeles waltlgenome.</title>
        <authorList>
            <person name="Brown T."/>
            <person name="Elewa A."/>
            <person name="Iarovenko S."/>
            <person name="Subramanian E."/>
            <person name="Araus A.J."/>
            <person name="Petzold A."/>
            <person name="Susuki M."/>
            <person name="Suzuki K.-i.T."/>
            <person name="Hayashi T."/>
            <person name="Toyoda A."/>
            <person name="Oliveira C."/>
            <person name="Osipova E."/>
            <person name="Leigh N.D."/>
            <person name="Simon A."/>
            <person name="Yun M.H."/>
        </authorList>
    </citation>
    <scope>NUCLEOTIDE SEQUENCE</scope>
    <source>
        <strain evidence="2">20211129_DDA</strain>
        <tissue evidence="2">Liver</tissue>
    </source>
</reference>
<evidence type="ECO:0000256" key="1">
    <source>
        <dbReference type="SAM" id="MobiDB-lite"/>
    </source>
</evidence>
<feature type="region of interest" description="Disordered" evidence="1">
    <location>
        <begin position="21"/>
        <end position="60"/>
    </location>
</feature>
<feature type="compositionally biased region" description="Low complexity" evidence="1">
    <location>
        <begin position="21"/>
        <end position="33"/>
    </location>
</feature>
<sequence length="97" mass="10966">MNVRLSLRADEMRILWSRISGDQQAAGAQTAQEGVGGGSRLEESGWGQRSREKTAASSYQALGRNERVQLRIIDKHTKAHHTFREPWRRCTGTFTQP</sequence>
<organism evidence="2 3">
    <name type="scientific">Pleurodeles waltl</name>
    <name type="common">Iberian ribbed newt</name>
    <dbReference type="NCBI Taxonomy" id="8319"/>
    <lineage>
        <taxon>Eukaryota</taxon>
        <taxon>Metazoa</taxon>
        <taxon>Chordata</taxon>
        <taxon>Craniata</taxon>
        <taxon>Vertebrata</taxon>
        <taxon>Euteleostomi</taxon>
        <taxon>Amphibia</taxon>
        <taxon>Batrachia</taxon>
        <taxon>Caudata</taxon>
        <taxon>Salamandroidea</taxon>
        <taxon>Salamandridae</taxon>
        <taxon>Pleurodelinae</taxon>
        <taxon>Pleurodeles</taxon>
    </lineage>
</organism>
<evidence type="ECO:0000313" key="2">
    <source>
        <dbReference type="EMBL" id="KAJ1179829.1"/>
    </source>
</evidence>
<gene>
    <name evidence="2" type="ORF">NDU88_005062</name>
</gene>